<reference evidence="1" key="1">
    <citation type="journal article" date="2020" name="Cell">
        <title>Large-Scale Comparative Analyses of Tick Genomes Elucidate Their Genetic Diversity and Vector Capacities.</title>
        <authorList>
            <consortium name="Tick Genome and Microbiome Consortium (TIGMIC)"/>
            <person name="Jia N."/>
            <person name="Wang J."/>
            <person name="Shi W."/>
            <person name="Du L."/>
            <person name="Sun Y."/>
            <person name="Zhan W."/>
            <person name="Jiang J.F."/>
            <person name="Wang Q."/>
            <person name="Zhang B."/>
            <person name="Ji P."/>
            <person name="Bell-Sakyi L."/>
            <person name="Cui X.M."/>
            <person name="Yuan T.T."/>
            <person name="Jiang B.G."/>
            <person name="Yang W.F."/>
            <person name="Lam T.T."/>
            <person name="Chang Q.C."/>
            <person name="Ding S.J."/>
            <person name="Wang X.J."/>
            <person name="Zhu J.G."/>
            <person name="Ruan X.D."/>
            <person name="Zhao L."/>
            <person name="Wei J.T."/>
            <person name="Ye R.Z."/>
            <person name="Que T.C."/>
            <person name="Du C.H."/>
            <person name="Zhou Y.H."/>
            <person name="Cheng J.X."/>
            <person name="Dai P.F."/>
            <person name="Guo W.B."/>
            <person name="Han X.H."/>
            <person name="Huang E.J."/>
            <person name="Li L.F."/>
            <person name="Wei W."/>
            <person name="Gao Y.C."/>
            <person name="Liu J.Z."/>
            <person name="Shao H.Z."/>
            <person name="Wang X."/>
            <person name="Wang C.C."/>
            <person name="Yang T.C."/>
            <person name="Huo Q.B."/>
            <person name="Li W."/>
            <person name="Chen H.Y."/>
            <person name="Chen S.E."/>
            <person name="Zhou L.G."/>
            <person name="Ni X.B."/>
            <person name="Tian J.H."/>
            <person name="Sheng Y."/>
            <person name="Liu T."/>
            <person name="Pan Y.S."/>
            <person name="Xia L.Y."/>
            <person name="Li J."/>
            <person name="Zhao F."/>
            <person name="Cao W.C."/>
        </authorList>
    </citation>
    <scope>NUCLEOTIDE SEQUENCE</scope>
    <source>
        <strain evidence="1">Rmic-2018</strain>
    </source>
</reference>
<gene>
    <name evidence="1" type="ORF">HPB51_014113</name>
</gene>
<organism evidence="1 2">
    <name type="scientific">Rhipicephalus microplus</name>
    <name type="common">Cattle tick</name>
    <name type="synonym">Boophilus microplus</name>
    <dbReference type="NCBI Taxonomy" id="6941"/>
    <lineage>
        <taxon>Eukaryota</taxon>
        <taxon>Metazoa</taxon>
        <taxon>Ecdysozoa</taxon>
        <taxon>Arthropoda</taxon>
        <taxon>Chelicerata</taxon>
        <taxon>Arachnida</taxon>
        <taxon>Acari</taxon>
        <taxon>Parasitiformes</taxon>
        <taxon>Ixodida</taxon>
        <taxon>Ixodoidea</taxon>
        <taxon>Ixodidae</taxon>
        <taxon>Rhipicephalinae</taxon>
        <taxon>Rhipicephalus</taxon>
        <taxon>Boophilus</taxon>
    </lineage>
</organism>
<evidence type="ECO:0000313" key="1">
    <source>
        <dbReference type="EMBL" id="KAH8025918.1"/>
    </source>
</evidence>
<dbReference type="EMBL" id="JABSTU010000007">
    <property type="protein sequence ID" value="KAH8025918.1"/>
    <property type="molecule type" value="Genomic_DNA"/>
</dbReference>
<dbReference type="AlphaFoldDB" id="A0A9J6DVB8"/>
<reference evidence="1" key="2">
    <citation type="submission" date="2021-09" db="EMBL/GenBank/DDBJ databases">
        <authorList>
            <person name="Jia N."/>
            <person name="Wang J."/>
            <person name="Shi W."/>
            <person name="Du L."/>
            <person name="Sun Y."/>
            <person name="Zhan W."/>
            <person name="Jiang J."/>
            <person name="Wang Q."/>
            <person name="Zhang B."/>
            <person name="Ji P."/>
            <person name="Sakyi L.B."/>
            <person name="Cui X."/>
            <person name="Yuan T."/>
            <person name="Jiang B."/>
            <person name="Yang W."/>
            <person name="Lam T.T.-Y."/>
            <person name="Chang Q."/>
            <person name="Ding S."/>
            <person name="Wang X."/>
            <person name="Zhu J."/>
            <person name="Ruan X."/>
            <person name="Zhao L."/>
            <person name="Wei J."/>
            <person name="Que T."/>
            <person name="Du C."/>
            <person name="Cheng J."/>
            <person name="Dai P."/>
            <person name="Han X."/>
            <person name="Huang E."/>
            <person name="Gao Y."/>
            <person name="Liu J."/>
            <person name="Shao H."/>
            <person name="Ye R."/>
            <person name="Li L."/>
            <person name="Wei W."/>
            <person name="Wang X."/>
            <person name="Wang C."/>
            <person name="Huo Q."/>
            <person name="Li W."/>
            <person name="Guo W."/>
            <person name="Chen H."/>
            <person name="Chen S."/>
            <person name="Zhou L."/>
            <person name="Zhou L."/>
            <person name="Ni X."/>
            <person name="Tian J."/>
            <person name="Zhou Y."/>
            <person name="Sheng Y."/>
            <person name="Liu T."/>
            <person name="Pan Y."/>
            <person name="Xia L."/>
            <person name="Li J."/>
            <person name="Zhao F."/>
            <person name="Cao W."/>
        </authorList>
    </citation>
    <scope>NUCLEOTIDE SEQUENCE</scope>
    <source>
        <strain evidence="1">Rmic-2018</strain>
        <tissue evidence="1">Larvae</tissue>
    </source>
</reference>
<name>A0A9J6DVB8_RHIMP</name>
<accession>A0A9J6DVB8</accession>
<sequence>MEQGTLGPVKQNSLAASPRFGLSKGLDYECLAVITRSAVPSLHEEYVAGDSGLQPFGEKRMVPPDDIHILLH</sequence>
<evidence type="ECO:0000313" key="2">
    <source>
        <dbReference type="Proteomes" id="UP000821866"/>
    </source>
</evidence>
<protein>
    <submittedName>
        <fullName evidence="1">Uncharacterized protein</fullName>
    </submittedName>
</protein>
<dbReference type="Proteomes" id="UP000821866">
    <property type="component" value="Unassembled WGS sequence"/>
</dbReference>
<comment type="caution">
    <text evidence="1">The sequence shown here is derived from an EMBL/GenBank/DDBJ whole genome shotgun (WGS) entry which is preliminary data.</text>
</comment>
<proteinExistence type="predicted"/>
<keyword evidence="2" id="KW-1185">Reference proteome</keyword>